<reference evidence="1" key="1">
    <citation type="submission" date="2023-03" db="EMBL/GenBank/DDBJ databases">
        <title>Massive genome expansion in bonnet fungi (Mycena s.s.) driven by repeated elements and novel gene families across ecological guilds.</title>
        <authorList>
            <consortium name="Lawrence Berkeley National Laboratory"/>
            <person name="Harder C.B."/>
            <person name="Miyauchi S."/>
            <person name="Viragh M."/>
            <person name="Kuo A."/>
            <person name="Thoen E."/>
            <person name="Andreopoulos B."/>
            <person name="Lu D."/>
            <person name="Skrede I."/>
            <person name="Drula E."/>
            <person name="Henrissat B."/>
            <person name="Morin E."/>
            <person name="Kohler A."/>
            <person name="Barry K."/>
            <person name="LaButti K."/>
            <person name="Morin E."/>
            <person name="Salamov A."/>
            <person name="Lipzen A."/>
            <person name="Mereny Z."/>
            <person name="Hegedus B."/>
            <person name="Baldrian P."/>
            <person name="Stursova M."/>
            <person name="Weitz H."/>
            <person name="Taylor A."/>
            <person name="Grigoriev I.V."/>
            <person name="Nagy L.G."/>
            <person name="Martin F."/>
            <person name="Kauserud H."/>
        </authorList>
    </citation>
    <scope>NUCLEOTIDE SEQUENCE</scope>
    <source>
        <strain evidence="1">CBHHK067</strain>
    </source>
</reference>
<accession>A0AAD7D1C8</accession>
<evidence type="ECO:0000313" key="2">
    <source>
        <dbReference type="Proteomes" id="UP001221757"/>
    </source>
</evidence>
<name>A0AAD7D1C8_MYCRO</name>
<evidence type="ECO:0000313" key="1">
    <source>
        <dbReference type="EMBL" id="KAJ7673575.1"/>
    </source>
</evidence>
<dbReference type="AlphaFoldDB" id="A0AAD7D1C8"/>
<comment type="caution">
    <text evidence="1">The sequence shown here is derived from an EMBL/GenBank/DDBJ whole genome shotgun (WGS) entry which is preliminary data.</text>
</comment>
<proteinExistence type="predicted"/>
<dbReference type="EMBL" id="JARKIE010000160">
    <property type="protein sequence ID" value="KAJ7673575.1"/>
    <property type="molecule type" value="Genomic_DNA"/>
</dbReference>
<gene>
    <name evidence="1" type="ORF">B0H17DRAFT_1183169</name>
</gene>
<keyword evidence="2" id="KW-1185">Reference proteome</keyword>
<protein>
    <submittedName>
        <fullName evidence="1">Uncharacterized protein</fullName>
    </submittedName>
</protein>
<dbReference type="Proteomes" id="UP001221757">
    <property type="component" value="Unassembled WGS sequence"/>
</dbReference>
<sequence>MVTAIVIEAGRKQPRTITQEGCNGSIVKGVNYDHTPLERGSRPPHVQFIYAVRAHCQASGTVLEKTSEPVIMHMRAGERGGGPTGKHYEFHAEAAAGGLEGGATLFEALLIRLGEIPVRTPFYYMSLHAIHTWVIARNPGPDRPKYAMT</sequence>
<organism evidence="1 2">
    <name type="scientific">Mycena rosella</name>
    <name type="common">Pink bonnet</name>
    <name type="synonym">Agaricus rosellus</name>
    <dbReference type="NCBI Taxonomy" id="1033263"/>
    <lineage>
        <taxon>Eukaryota</taxon>
        <taxon>Fungi</taxon>
        <taxon>Dikarya</taxon>
        <taxon>Basidiomycota</taxon>
        <taxon>Agaricomycotina</taxon>
        <taxon>Agaricomycetes</taxon>
        <taxon>Agaricomycetidae</taxon>
        <taxon>Agaricales</taxon>
        <taxon>Marasmiineae</taxon>
        <taxon>Mycenaceae</taxon>
        <taxon>Mycena</taxon>
    </lineage>
</organism>